<comment type="caution">
    <text evidence="1">The sequence shown here is derived from an EMBL/GenBank/DDBJ whole genome shotgun (WGS) entry which is preliminary data.</text>
</comment>
<reference evidence="2" key="1">
    <citation type="journal article" date="2019" name="Int. J. Syst. Evol. Microbiol.">
        <title>The Global Catalogue of Microorganisms (GCM) 10K type strain sequencing project: providing services to taxonomists for standard genome sequencing and annotation.</title>
        <authorList>
            <consortium name="The Broad Institute Genomics Platform"/>
            <consortium name="The Broad Institute Genome Sequencing Center for Infectious Disease"/>
            <person name="Wu L."/>
            <person name="Ma J."/>
        </authorList>
    </citation>
    <scope>NUCLEOTIDE SEQUENCE [LARGE SCALE GENOMIC DNA]</scope>
    <source>
        <strain evidence="2">CCUG 54329</strain>
    </source>
</reference>
<accession>A0ABW3NXF7</accession>
<evidence type="ECO:0000313" key="2">
    <source>
        <dbReference type="Proteomes" id="UP001597203"/>
    </source>
</evidence>
<evidence type="ECO:0000313" key="1">
    <source>
        <dbReference type="EMBL" id="MFD1103800.1"/>
    </source>
</evidence>
<gene>
    <name evidence="1" type="ORF">ACFQ24_02570</name>
</gene>
<keyword evidence="2" id="KW-1185">Reference proteome</keyword>
<dbReference type="Proteomes" id="UP001597203">
    <property type="component" value="Unassembled WGS sequence"/>
</dbReference>
<proteinExistence type="predicted"/>
<protein>
    <submittedName>
        <fullName evidence="1">Uncharacterized protein</fullName>
    </submittedName>
</protein>
<name>A0ABW3NXF7_9SPHN</name>
<dbReference type="RefSeq" id="WP_429614816.1">
    <property type="nucleotide sequence ID" value="NZ_JBNPXT010000004.1"/>
</dbReference>
<dbReference type="EMBL" id="JBHTLS010000009">
    <property type="protein sequence ID" value="MFD1103800.1"/>
    <property type="molecule type" value="Genomic_DNA"/>
</dbReference>
<sequence length="183" mass="19783">MPLSAPQCRKRHLNAAFPKSAASNQALAVMLFGGFRPNQFEEKKMAARRSRTYRLRLSGEGTERFLACHHRLARLTGSLVPYGATLFVAMLLTAGSDTAEIAAEVSLAAAQRSRSDKEHFVGASDRLSAIETQIGHLVEQTDMVSARPSQAAMFIAGIAIMAASEDKAIMAAFDRMTRLVADG</sequence>
<organism evidence="1 2">
    <name type="scientific">Sphingobium olei</name>
    <dbReference type="NCBI Taxonomy" id="420955"/>
    <lineage>
        <taxon>Bacteria</taxon>
        <taxon>Pseudomonadati</taxon>
        <taxon>Pseudomonadota</taxon>
        <taxon>Alphaproteobacteria</taxon>
        <taxon>Sphingomonadales</taxon>
        <taxon>Sphingomonadaceae</taxon>
        <taxon>Sphingobium</taxon>
    </lineage>
</organism>